<keyword evidence="2" id="KW-1185">Reference proteome</keyword>
<reference evidence="1 2" key="1">
    <citation type="submission" date="2019-11" db="EMBL/GenBank/DDBJ databases">
        <title>Comparative genomics of hydrocarbon-degrading Desulfosarcina strains.</title>
        <authorList>
            <person name="Watanabe M."/>
            <person name="Kojima H."/>
            <person name="Fukui M."/>
        </authorList>
    </citation>
    <scope>NUCLEOTIDE SEQUENCE [LARGE SCALE GENOMIC DNA]</scope>
    <source>
        <strain evidence="2">oXyS1</strain>
    </source>
</reference>
<gene>
    <name evidence="1" type="ORF">DSCOOX_51420</name>
</gene>
<accession>A0A5K8AH10</accession>
<dbReference type="Proteomes" id="UP000422108">
    <property type="component" value="Chromosome"/>
</dbReference>
<dbReference type="AlphaFoldDB" id="A0A5K8AH10"/>
<dbReference type="EMBL" id="AP021879">
    <property type="protein sequence ID" value="BBO91962.1"/>
    <property type="molecule type" value="Genomic_DNA"/>
</dbReference>
<dbReference type="InterPro" id="IPR038312">
    <property type="entry name" value="DUF5063_sf"/>
</dbReference>
<sequence length="155" mass="18428">MNDKIQNFAIVAEKYCQWAESLTPHDEINLNDLLTLLSELLKNVLLIPDVDPSDSDEDINRISHEEWMKIHKWFTPIQFQYDREIFDPHDFKEDEPVTGDLHDDLADIYCDLKPALLLYKNDKTEDAAFEWKSTFGYHWGEHLFSAMRAIYMFER</sequence>
<evidence type="ECO:0000313" key="1">
    <source>
        <dbReference type="EMBL" id="BBO91962.1"/>
    </source>
</evidence>
<protein>
    <recommendedName>
        <fullName evidence="3">DUF5063 domain-containing protein</fullName>
    </recommendedName>
</protein>
<evidence type="ECO:0000313" key="2">
    <source>
        <dbReference type="Proteomes" id="UP000422108"/>
    </source>
</evidence>
<name>A0A5K8AH10_9BACT</name>
<evidence type="ECO:0008006" key="3">
    <source>
        <dbReference type="Google" id="ProtNLM"/>
    </source>
</evidence>
<dbReference type="Pfam" id="PF16702">
    <property type="entry name" value="DUF5063"/>
    <property type="match status" value="1"/>
</dbReference>
<organism evidence="1 2">
    <name type="scientific">Desulfosarcina ovata subsp. ovata</name>
    <dbReference type="NCBI Taxonomy" id="2752305"/>
    <lineage>
        <taxon>Bacteria</taxon>
        <taxon>Pseudomonadati</taxon>
        <taxon>Thermodesulfobacteriota</taxon>
        <taxon>Desulfobacteria</taxon>
        <taxon>Desulfobacterales</taxon>
        <taxon>Desulfosarcinaceae</taxon>
        <taxon>Desulfosarcina</taxon>
    </lineage>
</organism>
<dbReference type="RefSeq" id="WP_155312785.1">
    <property type="nucleotide sequence ID" value="NZ_AP021879.1"/>
</dbReference>
<dbReference type="InterPro" id="IPR032025">
    <property type="entry name" value="DUF5063"/>
</dbReference>
<dbReference type="Gene3D" id="1.20.120.1550">
    <property type="entry name" value="Protein of unknown function DUF5063"/>
    <property type="match status" value="1"/>
</dbReference>
<proteinExistence type="predicted"/>